<dbReference type="Proteomes" id="UP000310200">
    <property type="component" value="Unassembled WGS sequence"/>
</dbReference>
<dbReference type="PROSITE" id="PS00469">
    <property type="entry name" value="NDPK"/>
    <property type="match status" value="1"/>
</dbReference>
<feature type="compositionally biased region" description="Basic and acidic residues" evidence="19">
    <location>
        <begin position="310"/>
        <end position="320"/>
    </location>
</feature>
<feature type="binding site" evidence="15">
    <location>
        <position position="1721"/>
    </location>
    <ligand>
        <name>ATP</name>
        <dbReference type="ChEBI" id="CHEBI:30616"/>
    </ligand>
</feature>
<feature type="binding site" evidence="15">
    <location>
        <position position="1676"/>
    </location>
    <ligand>
        <name>ATP</name>
        <dbReference type="ChEBI" id="CHEBI:30616"/>
    </ligand>
</feature>
<dbReference type="Pfam" id="PF00955">
    <property type="entry name" value="HCO3_cotransp"/>
    <property type="match status" value="1"/>
</dbReference>
<evidence type="ECO:0000256" key="7">
    <source>
        <dbReference type="ARBA" id="ARBA00022679"/>
    </source>
</evidence>
<dbReference type="InterPro" id="IPR017441">
    <property type="entry name" value="Protein_kinase_ATP_BS"/>
</dbReference>
<keyword evidence="7" id="KW-0808">Transferase</keyword>
<feature type="transmembrane region" description="Helical" evidence="18">
    <location>
        <begin position="798"/>
        <end position="821"/>
    </location>
</feature>
<evidence type="ECO:0000256" key="1">
    <source>
        <dbReference type="ARBA" id="ARBA00001946"/>
    </source>
</evidence>
<dbReference type="SUPFAM" id="SSF56112">
    <property type="entry name" value="Protein kinase-like (PK-like)"/>
    <property type="match status" value="1"/>
</dbReference>
<comment type="similarity">
    <text evidence="4 18">Belongs to the anion exchanger (TC 2.A.31) family.</text>
</comment>
<evidence type="ECO:0000256" key="6">
    <source>
        <dbReference type="ARBA" id="ARBA00022475"/>
    </source>
</evidence>
<comment type="caution">
    <text evidence="21">The sequence shown here is derived from an EMBL/GenBank/DDBJ whole genome shotgun (WGS) entry which is preliminary data.</text>
</comment>
<evidence type="ECO:0000256" key="10">
    <source>
        <dbReference type="ARBA" id="ARBA00022777"/>
    </source>
</evidence>
<dbReference type="SUPFAM" id="SSF54919">
    <property type="entry name" value="Nucleoside diphosphate kinase, NDK"/>
    <property type="match status" value="1"/>
</dbReference>
<feature type="active site" description="Pros-phosphohistidine intermediate" evidence="15">
    <location>
        <position position="1734"/>
    </location>
</feature>
<dbReference type="PROSITE" id="PS51374">
    <property type="entry name" value="NDPK_LIKE"/>
    <property type="match status" value="1"/>
</dbReference>
<dbReference type="PROSITE" id="PS50011">
    <property type="entry name" value="PROTEIN_KINASE_DOM"/>
    <property type="match status" value="1"/>
</dbReference>
<evidence type="ECO:0000256" key="19">
    <source>
        <dbReference type="SAM" id="MobiDB-lite"/>
    </source>
</evidence>
<feature type="transmembrane region" description="Helical" evidence="18">
    <location>
        <begin position="993"/>
        <end position="1010"/>
    </location>
</feature>
<dbReference type="EMBL" id="QBLH01001403">
    <property type="protein sequence ID" value="TGZ51997.1"/>
    <property type="molecule type" value="Genomic_DNA"/>
</dbReference>
<dbReference type="InterPro" id="IPR011009">
    <property type="entry name" value="Kinase-like_dom_sf"/>
</dbReference>
<dbReference type="InterPro" id="IPR023005">
    <property type="entry name" value="Nucleoside_diP_kinase_AS"/>
</dbReference>
<dbReference type="Pfam" id="PF07565">
    <property type="entry name" value="Band_3_cyto"/>
    <property type="match status" value="1"/>
</dbReference>
<feature type="binding site" evidence="15">
    <location>
        <position position="1704"/>
    </location>
    <ligand>
        <name>ATP</name>
        <dbReference type="ChEBI" id="CHEBI:30616"/>
    </ligand>
</feature>
<dbReference type="Pfam" id="PF00334">
    <property type="entry name" value="NDK"/>
    <property type="match status" value="1"/>
</dbReference>
<evidence type="ECO:0000256" key="16">
    <source>
        <dbReference type="PROSITE-ProRule" id="PRU10141"/>
    </source>
</evidence>
<evidence type="ECO:0000256" key="15">
    <source>
        <dbReference type="PROSITE-ProRule" id="PRU00706"/>
    </source>
</evidence>
<dbReference type="GO" id="GO:0008509">
    <property type="term" value="F:monoatomic anion transmembrane transporter activity"/>
    <property type="evidence" value="ECO:0007669"/>
    <property type="project" value="InterPro"/>
</dbReference>
<feature type="compositionally biased region" description="Acidic residues" evidence="19">
    <location>
        <begin position="173"/>
        <end position="186"/>
    </location>
</feature>
<evidence type="ECO:0000259" key="20">
    <source>
        <dbReference type="PROSITE" id="PS50011"/>
    </source>
</evidence>
<evidence type="ECO:0000256" key="14">
    <source>
        <dbReference type="ARBA" id="ARBA00023136"/>
    </source>
</evidence>
<feature type="domain" description="Protein kinase" evidence="20">
    <location>
        <begin position="1349"/>
        <end position="1606"/>
    </location>
</feature>
<dbReference type="SUPFAM" id="SSF55804">
    <property type="entry name" value="Phoshotransferase/anion transport protein"/>
    <property type="match status" value="1"/>
</dbReference>
<keyword evidence="22" id="KW-1185">Reference proteome</keyword>
<feature type="binding site" evidence="15">
    <location>
        <position position="1710"/>
    </location>
    <ligand>
        <name>ATP</name>
        <dbReference type="ChEBI" id="CHEBI:30616"/>
    </ligand>
</feature>
<comment type="cofactor">
    <cofactor evidence="1">
        <name>Mg(2+)</name>
        <dbReference type="ChEBI" id="CHEBI:18420"/>
    </cofactor>
</comment>
<feature type="transmembrane region" description="Helical" evidence="18">
    <location>
        <begin position="1216"/>
        <end position="1233"/>
    </location>
</feature>
<evidence type="ECO:0000256" key="3">
    <source>
        <dbReference type="ARBA" id="ARBA00008142"/>
    </source>
</evidence>
<evidence type="ECO:0000256" key="12">
    <source>
        <dbReference type="ARBA" id="ARBA00022989"/>
    </source>
</evidence>
<evidence type="ECO:0000256" key="9">
    <source>
        <dbReference type="ARBA" id="ARBA00022741"/>
    </source>
</evidence>
<dbReference type="PROSITE" id="PS00108">
    <property type="entry name" value="PROTEIN_KINASE_ST"/>
    <property type="match status" value="1"/>
</dbReference>
<proteinExistence type="inferred from homology"/>
<feature type="compositionally biased region" description="Basic and acidic residues" evidence="19">
    <location>
        <begin position="83"/>
        <end position="104"/>
    </location>
</feature>
<feature type="binding site" evidence="15">
    <location>
        <position position="1628"/>
    </location>
    <ligand>
        <name>ATP</name>
        <dbReference type="ChEBI" id="CHEBI:30616"/>
    </ligand>
</feature>
<keyword evidence="11 16" id="KW-0067">ATP-binding</keyword>
<feature type="binding site" evidence="15">
    <location>
        <position position="1731"/>
    </location>
    <ligand>
        <name>ATP</name>
        <dbReference type="ChEBI" id="CHEBI:30616"/>
    </ligand>
</feature>
<dbReference type="GO" id="GO:0004672">
    <property type="term" value="F:protein kinase activity"/>
    <property type="evidence" value="ECO:0007669"/>
    <property type="project" value="InterPro"/>
</dbReference>
<dbReference type="InterPro" id="IPR013769">
    <property type="entry name" value="Band3_cytoplasmic_dom"/>
</dbReference>
<keyword evidence="10" id="KW-0418">Kinase</keyword>
<feature type="transmembrane region" description="Helical" evidence="18">
    <location>
        <begin position="1042"/>
        <end position="1063"/>
    </location>
</feature>
<dbReference type="FunFam" id="1.10.287.570:FF:000001">
    <property type="entry name" value="Anion exchange protein"/>
    <property type="match status" value="1"/>
</dbReference>
<dbReference type="Gene3D" id="3.40.930.10">
    <property type="entry name" value="Mannitol-specific EII, Chain A"/>
    <property type="match status" value="1"/>
</dbReference>
<evidence type="ECO:0000256" key="8">
    <source>
        <dbReference type="ARBA" id="ARBA00022692"/>
    </source>
</evidence>
<keyword evidence="13 18" id="KW-0406">Ion transport</keyword>
<dbReference type="Pfam" id="PF00069">
    <property type="entry name" value="Pkinase"/>
    <property type="match status" value="1"/>
</dbReference>
<dbReference type="InterPro" id="IPR036850">
    <property type="entry name" value="NDK-like_dom_sf"/>
</dbReference>
<dbReference type="STRING" id="300112.A0A4S2KVA0"/>
<dbReference type="SMART" id="SM00220">
    <property type="entry name" value="S_TKc"/>
    <property type="match status" value="1"/>
</dbReference>
<dbReference type="GO" id="GO:0006228">
    <property type="term" value="P:UTP biosynthetic process"/>
    <property type="evidence" value="ECO:0007669"/>
    <property type="project" value="InterPro"/>
</dbReference>
<comment type="subcellular location">
    <subcellularLocation>
        <location evidence="2">Cell membrane</location>
        <topology evidence="2">Multi-pass membrane protein</topology>
    </subcellularLocation>
    <subcellularLocation>
        <location evidence="18">Membrane</location>
        <topology evidence="18">Multi-pass membrane protein</topology>
    </subcellularLocation>
</comment>
<protein>
    <recommendedName>
        <fullName evidence="18">Anion exchange protein</fullName>
    </recommendedName>
</protein>
<dbReference type="GO" id="GO:0051453">
    <property type="term" value="P:regulation of intracellular pH"/>
    <property type="evidence" value="ECO:0007669"/>
    <property type="project" value="TreeGrafter"/>
</dbReference>
<dbReference type="GO" id="GO:0005524">
    <property type="term" value="F:ATP binding"/>
    <property type="evidence" value="ECO:0007669"/>
    <property type="project" value="UniProtKB-UniRule"/>
</dbReference>
<evidence type="ECO:0000256" key="2">
    <source>
        <dbReference type="ARBA" id="ARBA00004651"/>
    </source>
</evidence>
<dbReference type="InterPro" id="IPR003020">
    <property type="entry name" value="HCO3_transpt_euk"/>
</dbReference>
<dbReference type="InterPro" id="IPR000719">
    <property type="entry name" value="Prot_kinase_dom"/>
</dbReference>
<dbReference type="GO" id="GO:0006183">
    <property type="term" value="P:GTP biosynthetic process"/>
    <property type="evidence" value="ECO:0007669"/>
    <property type="project" value="InterPro"/>
</dbReference>
<feature type="transmembrane region" description="Helical" evidence="18">
    <location>
        <begin position="873"/>
        <end position="894"/>
    </location>
</feature>
<dbReference type="InterPro" id="IPR001564">
    <property type="entry name" value="Nucleoside_diP_kinase"/>
</dbReference>
<feature type="transmembrane region" description="Helical" evidence="18">
    <location>
        <begin position="756"/>
        <end position="777"/>
    </location>
</feature>
<keyword evidence="9 16" id="KW-0547">Nucleotide-binding</keyword>
<dbReference type="NCBIfam" id="TIGR00834">
    <property type="entry name" value="ae"/>
    <property type="match status" value="1"/>
</dbReference>
<keyword evidence="12 18" id="KW-1133">Transmembrane helix</keyword>
<dbReference type="Gene3D" id="1.10.287.570">
    <property type="entry name" value="Helical hairpin bin"/>
    <property type="match status" value="1"/>
</dbReference>
<dbReference type="PROSITE" id="PS00107">
    <property type="entry name" value="PROTEIN_KINASE_ATP"/>
    <property type="match status" value="1"/>
</dbReference>
<dbReference type="InterPro" id="IPR011531">
    <property type="entry name" value="HCO3_transpt-like_TM_dom"/>
</dbReference>
<feature type="region of interest" description="Disordered" evidence="19">
    <location>
        <begin position="73"/>
        <end position="324"/>
    </location>
</feature>
<evidence type="ECO:0000256" key="13">
    <source>
        <dbReference type="ARBA" id="ARBA00023065"/>
    </source>
</evidence>
<keyword evidence="14 18" id="KW-0472">Membrane</keyword>
<dbReference type="SMART" id="SM00562">
    <property type="entry name" value="NDK"/>
    <property type="match status" value="1"/>
</dbReference>
<keyword evidence="6" id="KW-1003">Cell membrane</keyword>
<dbReference type="FunFam" id="3.40.930.10:FF:000020">
    <property type="entry name" value="Anion exchange protein"/>
    <property type="match status" value="1"/>
</dbReference>
<evidence type="ECO:0000313" key="21">
    <source>
        <dbReference type="EMBL" id="TGZ51997.1"/>
    </source>
</evidence>
<accession>A0A4S2KVA0</accession>
<dbReference type="GO" id="GO:0005452">
    <property type="term" value="F:solute:inorganic anion antiporter activity"/>
    <property type="evidence" value="ECO:0007669"/>
    <property type="project" value="InterPro"/>
</dbReference>
<feature type="transmembrane region" description="Helical" evidence="18">
    <location>
        <begin position="1084"/>
        <end position="1106"/>
    </location>
</feature>
<gene>
    <name evidence="21" type="ORF">DBV15_11171</name>
</gene>
<evidence type="ECO:0000313" key="22">
    <source>
        <dbReference type="Proteomes" id="UP000310200"/>
    </source>
</evidence>
<dbReference type="GO" id="GO:0004550">
    <property type="term" value="F:nucleoside diphosphate kinase activity"/>
    <property type="evidence" value="ECO:0007669"/>
    <property type="project" value="InterPro"/>
</dbReference>
<dbReference type="InterPro" id="IPR034907">
    <property type="entry name" value="NDK-like_dom"/>
</dbReference>
<feature type="transmembrane region" description="Helical" evidence="18">
    <location>
        <begin position="955"/>
        <end position="973"/>
    </location>
</feature>
<name>A0A4S2KVA0_9HYME</name>
<evidence type="ECO:0000256" key="11">
    <source>
        <dbReference type="ARBA" id="ARBA00022840"/>
    </source>
</evidence>
<dbReference type="Gene3D" id="1.10.510.10">
    <property type="entry name" value="Transferase(Phosphotransferase) domain 1"/>
    <property type="match status" value="1"/>
</dbReference>
<feature type="compositionally biased region" description="Basic residues" evidence="19">
    <location>
        <begin position="247"/>
        <end position="264"/>
    </location>
</feature>
<dbReference type="PRINTS" id="PR01243">
    <property type="entry name" value="NUCDPKINASE"/>
</dbReference>
<keyword evidence="5 18" id="KW-0813">Transport</keyword>
<feature type="transmembrane region" description="Helical" evidence="18">
    <location>
        <begin position="1240"/>
        <end position="1260"/>
    </location>
</feature>
<keyword evidence="8 18" id="KW-0812">Transmembrane</keyword>
<dbReference type="Gene3D" id="3.30.70.141">
    <property type="entry name" value="Nucleoside diphosphate kinase-like domain"/>
    <property type="match status" value="1"/>
</dbReference>
<dbReference type="GO" id="GO:0006241">
    <property type="term" value="P:CTP biosynthetic process"/>
    <property type="evidence" value="ECO:0007669"/>
    <property type="project" value="InterPro"/>
</dbReference>
<dbReference type="GO" id="GO:0015701">
    <property type="term" value="P:bicarbonate transport"/>
    <property type="evidence" value="ECO:0007669"/>
    <property type="project" value="TreeGrafter"/>
</dbReference>
<evidence type="ECO:0000256" key="17">
    <source>
        <dbReference type="RuleBase" id="RU004011"/>
    </source>
</evidence>
<feature type="transmembrane region" description="Helical" evidence="18">
    <location>
        <begin position="841"/>
        <end position="866"/>
    </location>
</feature>
<reference evidence="21 22" key="1">
    <citation type="journal article" date="2019" name="Philos. Trans. R. Soc. Lond., B, Biol. Sci.">
        <title>Ant behaviour and brain gene expression of defending hosts depend on the ecological success of the intruding social parasite.</title>
        <authorList>
            <person name="Kaur R."/>
            <person name="Stoldt M."/>
            <person name="Jongepier E."/>
            <person name="Feldmeyer B."/>
            <person name="Menzel F."/>
            <person name="Bornberg-Bauer E."/>
            <person name="Foitzik S."/>
        </authorList>
    </citation>
    <scope>NUCLEOTIDE SEQUENCE [LARGE SCALE GENOMIC DNA]</scope>
    <source>
        <tissue evidence="21">Whole body</tissue>
    </source>
</reference>
<feature type="transmembrane region" description="Helical" evidence="18">
    <location>
        <begin position="1144"/>
        <end position="1163"/>
    </location>
</feature>
<feature type="transmembrane region" description="Helical" evidence="18">
    <location>
        <begin position="1170"/>
        <end position="1189"/>
    </location>
</feature>
<evidence type="ECO:0000256" key="18">
    <source>
        <dbReference type="RuleBase" id="RU362035"/>
    </source>
</evidence>
<sequence>MPKSIYFSVHLYRYVKIVWKESLLVKLFNLILSQALEHWLYRIDGHAAETGPELDEEMEKVFAMDVAEKFDVARLGSPSESTGSDRDRDRGPPPRYGGDRDFNQYRKRSYPHPHMPLKSLHSRSMRRHLSPEGSATEVSTEEDHGNVQARSNEVQEVDGMNRNGLQSTVTAEAEPEVDEETAEETENVGSSESEAPISERAASGFNDSPTIGSPRVQFEKIKEEDVLSMQTPEVPTAPSGLEEDRNRRRHQKHEHKRHHHKSRKYSLQEDPQWRKRSGAGLPDNSSLLTRRVSVQPEEASTLQELDIDDLESHRSDDPRGMRRHKAAHLTVQIGRRKEGGIPHDTFKKMYDHSPHEVFVQLDELHGLGEEREWRETARWIKYEEDVEEGADRWGRPHVASLSFHSLLNLRRCLETGVVLLDLEEKDLPGLAYRVVEQMVREELILAQDRPVVMRALLLRHRHVHEHERGFRFGGKRSYSSYTSLQSIWLEEEDAAREAAENHVTQHNLHDAKPKIVSSNLALDSNHTVVDIKEELTYMSSNEDLKKSHNDYILKRIPAGAEATVVLVGAVDFLDQPTIAFVRLAEGVFMPSITEVTIPVRFMFTLLGPRNGDLDYHEIGRSISTLMANTSFHKVAYKANERRELLSAINEFLDDSIVLPPGDWERQALLPFNELKAKSEAIRKRKAKALEEKDKPEQSEAAVKKALLAGEEEKKPPEDDDPLRRTKRPFGGLINDIKRRYPFYLSDFTDGLSSSCLAAAIFMYFAALCGAITFGGLMSDKTQNVIGISETLVSGSWTGVIMALFATQPLVIIGTTGPLLLFDESLYNFCLANELEFLTVRVYVGAWMGIIALAIACVEGSVLVRLFTRFTEEIFTGLISILYIVETFIKLYNYFVRNPLLHEYSFGPDINDTTYPLYVTEMKVTPWNGTEEILRLEKVLVPSHDIAGLLINQPNTALMCTILCLGTFLGAYYLRIFRNSHYLGRSARRAFGDFGVPISIVVFVLIDYLFMVKTEKLLVPEGLTPTIPDRNWFVSPAGYEKPIPLWMALACVVPALLVYILVFMETQISELIIDKKERKLRKGNGYHMDIVVVCLMNVGCGLMGAPWCSAASVRSLTHVSAVTVMSRTHAPGDKPHIVEVKEQRVSALLVAILIGVSMLMAPLLRRVPMSVLLGVFLYMGISSTNGVQLFDRIKLFFMPVKHHGTANYVRRVQTSKMHIFTSIQILCLAILWIVKSTRAALALPFFLILMIPLRAQMSHFFTTAELRALDSKGPEHEVEDELDFYEEAPLPGSQSPYLAPIQRSQVLTTSRSPKTPDNIRQKKAVDEKLLSPFNIDTPNRVKLLKDGLPRKHHSVLGAGAFGTVYKVFYKGDQVAAKVIPRKQNDDEVINSERHAANLRHANIVKILSIEQGSSLSLITMELCGTSLQDRLQESALSKEKRVSIWRDIASALQFCHNSGVIHADVKATNILMAADGQAKLTDFGSSILVDEPHVSIRPRVRTHGTPGYAAPEVLRGDVPTFAADIYSLGIVAWQMLSREVPFHGLHNHTIIYISVKGTRPKDEALDDEFAGRYKALFRAAWLQNVTDRPSLAQMNGRNGILVVHTFIVKEIICKLIMAENKERTFIMVKPDGVQRGLVGKIIQRFEEKGFKLVAMKMLWPSEELLKKHYADLASRPFFPGLVKYMSSGAVVPMVWEGLNAVKTGRVMLGETNPKDSAPGTIRGDFCIQVGRNIIHGSDSVESAKKEISLWFGEKEVIDWTHASEKWIYE</sequence>
<dbReference type="FunFam" id="3.30.70.141:FF:000002">
    <property type="entry name" value="Nucleoside diphosphate kinase"/>
    <property type="match status" value="1"/>
</dbReference>
<dbReference type="PANTHER" id="PTHR11453:SF47">
    <property type="entry name" value="ANION EXCHANGE PROTEIN"/>
    <property type="match status" value="1"/>
</dbReference>
<organism evidence="21 22">
    <name type="scientific">Temnothorax longispinosus</name>
    <dbReference type="NCBI Taxonomy" id="300112"/>
    <lineage>
        <taxon>Eukaryota</taxon>
        <taxon>Metazoa</taxon>
        <taxon>Ecdysozoa</taxon>
        <taxon>Arthropoda</taxon>
        <taxon>Hexapoda</taxon>
        <taxon>Insecta</taxon>
        <taxon>Pterygota</taxon>
        <taxon>Neoptera</taxon>
        <taxon>Endopterygota</taxon>
        <taxon>Hymenoptera</taxon>
        <taxon>Apocrita</taxon>
        <taxon>Aculeata</taxon>
        <taxon>Formicoidea</taxon>
        <taxon>Formicidae</taxon>
        <taxon>Myrmicinae</taxon>
        <taxon>Temnothorax</taxon>
    </lineage>
</organism>
<comment type="similarity">
    <text evidence="3 15 17">Belongs to the NDK family.</text>
</comment>
<evidence type="ECO:0000256" key="5">
    <source>
        <dbReference type="ARBA" id="ARBA00022448"/>
    </source>
</evidence>
<dbReference type="InterPro" id="IPR008271">
    <property type="entry name" value="Ser/Thr_kinase_AS"/>
</dbReference>
<dbReference type="InterPro" id="IPR016152">
    <property type="entry name" value="PTrfase/Anion_transptr"/>
</dbReference>
<dbReference type="CDD" id="cd04413">
    <property type="entry name" value="NDPk_I"/>
    <property type="match status" value="1"/>
</dbReference>
<evidence type="ECO:0000256" key="4">
    <source>
        <dbReference type="ARBA" id="ARBA00010993"/>
    </source>
</evidence>
<dbReference type="HAMAP" id="MF_00451">
    <property type="entry name" value="NDP_kinase"/>
    <property type="match status" value="1"/>
</dbReference>
<dbReference type="NCBIfam" id="NF001908">
    <property type="entry name" value="PRK00668.1"/>
    <property type="match status" value="1"/>
</dbReference>
<dbReference type="PANTHER" id="PTHR11453">
    <property type="entry name" value="ANION EXCHANGE PROTEIN"/>
    <property type="match status" value="1"/>
</dbReference>
<dbReference type="GO" id="GO:0005886">
    <property type="term" value="C:plasma membrane"/>
    <property type="evidence" value="ECO:0007669"/>
    <property type="project" value="UniProtKB-SubCell"/>
</dbReference>
<feature type="region of interest" description="Disordered" evidence="19">
    <location>
        <begin position="705"/>
        <end position="726"/>
    </location>
</feature>
<feature type="binding site" evidence="16">
    <location>
        <position position="1381"/>
    </location>
    <ligand>
        <name>ATP</name>
        <dbReference type="ChEBI" id="CHEBI:30616"/>
    </ligand>
</feature>